<evidence type="ECO:0008006" key="2">
    <source>
        <dbReference type="Google" id="ProtNLM"/>
    </source>
</evidence>
<dbReference type="SUPFAM" id="SSF53474">
    <property type="entry name" value="alpha/beta-Hydrolases"/>
    <property type="match status" value="1"/>
</dbReference>
<accession>X0XDC5</accession>
<protein>
    <recommendedName>
        <fullName evidence="2">Alpha/beta hydrolase</fullName>
    </recommendedName>
</protein>
<dbReference type="InterPro" id="IPR029058">
    <property type="entry name" value="AB_hydrolase_fold"/>
</dbReference>
<name>X0XDC5_9ZZZZ</name>
<organism evidence="1">
    <name type="scientific">marine sediment metagenome</name>
    <dbReference type="NCBI Taxonomy" id="412755"/>
    <lineage>
        <taxon>unclassified sequences</taxon>
        <taxon>metagenomes</taxon>
        <taxon>ecological metagenomes</taxon>
    </lineage>
</organism>
<gene>
    <name evidence="1" type="ORF">S01H1_66054</name>
</gene>
<evidence type="ECO:0000313" key="1">
    <source>
        <dbReference type="EMBL" id="GAG41184.1"/>
    </source>
</evidence>
<feature type="non-terminal residue" evidence="1">
    <location>
        <position position="32"/>
    </location>
</feature>
<reference evidence="1" key="1">
    <citation type="journal article" date="2014" name="Front. Microbiol.">
        <title>High frequency of phylogenetically diverse reductive dehalogenase-homologous genes in deep subseafloor sedimentary metagenomes.</title>
        <authorList>
            <person name="Kawai M."/>
            <person name="Futagami T."/>
            <person name="Toyoda A."/>
            <person name="Takaki Y."/>
            <person name="Nishi S."/>
            <person name="Hori S."/>
            <person name="Arai W."/>
            <person name="Tsubouchi T."/>
            <person name="Morono Y."/>
            <person name="Uchiyama I."/>
            <person name="Ito T."/>
            <person name="Fujiyama A."/>
            <person name="Inagaki F."/>
            <person name="Takami H."/>
        </authorList>
    </citation>
    <scope>NUCLEOTIDE SEQUENCE</scope>
    <source>
        <strain evidence="1">Expedition CK06-06</strain>
    </source>
</reference>
<dbReference type="AlphaFoldDB" id="X0XDC5"/>
<dbReference type="EMBL" id="BARS01043654">
    <property type="protein sequence ID" value="GAG41184.1"/>
    <property type="molecule type" value="Genomic_DNA"/>
</dbReference>
<proteinExistence type="predicted"/>
<comment type="caution">
    <text evidence="1">The sequence shown here is derived from an EMBL/GenBank/DDBJ whole genome shotgun (WGS) entry which is preliminary data.</text>
</comment>
<sequence>MNNIHSKKIKVGELDIHYLTAGCGAPLVVIHG</sequence>